<accession>A0A9D1Z3P5</accession>
<evidence type="ECO:0000256" key="26">
    <source>
        <dbReference type="ARBA" id="ARBA00060592"/>
    </source>
</evidence>
<keyword evidence="10" id="KW-0645">Protease</keyword>
<dbReference type="InterPro" id="IPR012338">
    <property type="entry name" value="Beta-lactam/transpept-like"/>
</dbReference>
<dbReference type="GO" id="GO:0046677">
    <property type="term" value="P:response to antibiotic"/>
    <property type="evidence" value="ECO:0007669"/>
    <property type="project" value="UniProtKB-KW"/>
</dbReference>
<dbReference type="GO" id="GO:0030288">
    <property type="term" value="C:outer membrane-bounded periplasmic space"/>
    <property type="evidence" value="ECO:0007669"/>
    <property type="project" value="TreeGrafter"/>
</dbReference>
<dbReference type="GO" id="GO:0008360">
    <property type="term" value="P:regulation of cell shape"/>
    <property type="evidence" value="ECO:0007669"/>
    <property type="project" value="UniProtKB-KW"/>
</dbReference>
<evidence type="ECO:0000256" key="3">
    <source>
        <dbReference type="ARBA" id="ARBA00004752"/>
    </source>
</evidence>
<gene>
    <name evidence="31" type="ORF">H9826_05345</name>
</gene>
<keyword evidence="9" id="KW-0121">Carboxypeptidase</keyword>
<dbReference type="EMBL" id="DXCX01000055">
    <property type="protein sequence ID" value="HIY73383.1"/>
    <property type="molecule type" value="Genomic_DNA"/>
</dbReference>
<evidence type="ECO:0000256" key="18">
    <source>
        <dbReference type="ARBA" id="ARBA00022989"/>
    </source>
</evidence>
<dbReference type="Pfam" id="PF00912">
    <property type="entry name" value="Transgly"/>
    <property type="match status" value="1"/>
</dbReference>
<dbReference type="GO" id="GO:0008658">
    <property type="term" value="F:penicillin binding"/>
    <property type="evidence" value="ECO:0007669"/>
    <property type="project" value="InterPro"/>
</dbReference>
<proteinExistence type="inferred from homology"/>
<evidence type="ECO:0000259" key="29">
    <source>
        <dbReference type="Pfam" id="PF00905"/>
    </source>
</evidence>
<comment type="catalytic activity">
    <reaction evidence="23">
        <text>Preferential cleavage: (Ac)2-L-Lys-D-Ala-|-D-Ala. Also transpeptidation of peptidyl-alanyl moieties that are N-acyl substituents of D-alanine.</text>
        <dbReference type="EC" id="3.4.16.4"/>
    </reaction>
</comment>
<dbReference type="GO" id="GO:0071555">
    <property type="term" value="P:cell wall organization"/>
    <property type="evidence" value="ECO:0007669"/>
    <property type="project" value="UniProtKB-KW"/>
</dbReference>
<evidence type="ECO:0000256" key="11">
    <source>
        <dbReference type="ARBA" id="ARBA00022676"/>
    </source>
</evidence>
<feature type="region of interest" description="Disordered" evidence="27">
    <location>
        <begin position="836"/>
        <end position="932"/>
    </location>
</feature>
<protein>
    <recommendedName>
        <fullName evidence="7">Penicillin-binding protein 1A</fullName>
        <ecNumber evidence="24">2.4.99.28</ecNumber>
        <ecNumber evidence="6">3.4.16.4</ecNumber>
    </recommendedName>
</protein>
<dbReference type="PANTHER" id="PTHR32282:SF11">
    <property type="entry name" value="PENICILLIN-BINDING PROTEIN 1B"/>
    <property type="match status" value="1"/>
</dbReference>
<keyword evidence="16" id="KW-0735">Signal-anchor</keyword>
<evidence type="ECO:0000256" key="4">
    <source>
        <dbReference type="ARBA" id="ARBA00007090"/>
    </source>
</evidence>
<evidence type="ECO:0000256" key="8">
    <source>
        <dbReference type="ARBA" id="ARBA00022475"/>
    </source>
</evidence>
<keyword evidence="22" id="KW-0961">Cell wall biogenesis/degradation</keyword>
<keyword evidence="11" id="KW-0328">Glycosyltransferase</keyword>
<evidence type="ECO:0000256" key="9">
    <source>
        <dbReference type="ARBA" id="ARBA00022645"/>
    </source>
</evidence>
<evidence type="ECO:0000256" key="2">
    <source>
        <dbReference type="ARBA" id="ARBA00004401"/>
    </source>
</evidence>
<evidence type="ECO:0000256" key="19">
    <source>
        <dbReference type="ARBA" id="ARBA00023136"/>
    </source>
</evidence>
<evidence type="ECO:0000259" key="30">
    <source>
        <dbReference type="Pfam" id="PF00912"/>
    </source>
</evidence>
<dbReference type="EC" id="3.4.16.4" evidence="6"/>
<evidence type="ECO:0000256" key="10">
    <source>
        <dbReference type="ARBA" id="ARBA00022670"/>
    </source>
</evidence>
<dbReference type="GO" id="GO:0009252">
    <property type="term" value="P:peptidoglycan biosynthetic process"/>
    <property type="evidence" value="ECO:0007669"/>
    <property type="project" value="UniProtKB-KW"/>
</dbReference>
<keyword evidence="13 28" id="KW-0812">Transmembrane</keyword>
<comment type="subcellular location">
    <subcellularLocation>
        <location evidence="2">Cell membrane</location>
        <topology evidence="2">Single-pass type II membrane protein</topology>
    </subcellularLocation>
</comment>
<dbReference type="SUPFAM" id="SSF56601">
    <property type="entry name" value="beta-lactamase/transpeptidase-like"/>
    <property type="match status" value="1"/>
</dbReference>
<dbReference type="Gene3D" id="1.10.3810.10">
    <property type="entry name" value="Biosynthetic peptidoglycan transglycosylase-like"/>
    <property type="match status" value="1"/>
</dbReference>
<feature type="compositionally biased region" description="Polar residues" evidence="27">
    <location>
        <begin position="882"/>
        <end position="895"/>
    </location>
</feature>
<keyword evidence="18 28" id="KW-1133">Transmembrane helix</keyword>
<evidence type="ECO:0000313" key="31">
    <source>
        <dbReference type="EMBL" id="HIY73383.1"/>
    </source>
</evidence>
<dbReference type="PANTHER" id="PTHR32282">
    <property type="entry name" value="BINDING PROTEIN TRANSPEPTIDASE, PUTATIVE-RELATED"/>
    <property type="match status" value="1"/>
</dbReference>
<dbReference type="FunFam" id="1.10.3810.10:FF:000001">
    <property type="entry name" value="Penicillin-binding protein 1A"/>
    <property type="match status" value="1"/>
</dbReference>
<comment type="catalytic activity">
    <reaction evidence="25">
        <text>[GlcNAc-(1-&gt;4)-Mur2Ac(oyl-L-Ala-gamma-D-Glu-L-Lys-D-Ala-D-Ala)](n)-di-trans,octa-cis-undecaprenyl diphosphate + beta-D-GlcNAc-(1-&gt;4)-Mur2Ac(oyl-L-Ala-gamma-D-Glu-L-Lys-D-Ala-D-Ala)-di-trans,octa-cis-undecaprenyl diphosphate = [GlcNAc-(1-&gt;4)-Mur2Ac(oyl-L-Ala-gamma-D-Glu-L-Lys-D-Ala-D-Ala)](n+1)-di-trans,octa-cis-undecaprenyl diphosphate + di-trans,octa-cis-undecaprenyl diphosphate + H(+)</text>
        <dbReference type="Rhea" id="RHEA:23708"/>
        <dbReference type="Rhea" id="RHEA-COMP:9602"/>
        <dbReference type="Rhea" id="RHEA-COMP:9603"/>
        <dbReference type="ChEBI" id="CHEBI:15378"/>
        <dbReference type="ChEBI" id="CHEBI:58405"/>
        <dbReference type="ChEBI" id="CHEBI:60033"/>
        <dbReference type="ChEBI" id="CHEBI:78435"/>
        <dbReference type="EC" id="2.4.99.28"/>
    </reaction>
</comment>
<dbReference type="InterPro" id="IPR050396">
    <property type="entry name" value="Glycosyltr_51/Transpeptidase"/>
</dbReference>
<evidence type="ECO:0000256" key="13">
    <source>
        <dbReference type="ARBA" id="ARBA00022692"/>
    </source>
</evidence>
<dbReference type="GO" id="GO:0009002">
    <property type="term" value="F:serine-type D-Ala-D-Ala carboxypeptidase activity"/>
    <property type="evidence" value="ECO:0007669"/>
    <property type="project" value="UniProtKB-EC"/>
</dbReference>
<dbReference type="GO" id="GO:0006508">
    <property type="term" value="P:proteolysis"/>
    <property type="evidence" value="ECO:0007669"/>
    <property type="project" value="UniProtKB-KW"/>
</dbReference>
<reference evidence="31" key="1">
    <citation type="journal article" date="2021" name="PeerJ">
        <title>Extensive microbial diversity within the chicken gut microbiome revealed by metagenomics and culture.</title>
        <authorList>
            <person name="Gilroy R."/>
            <person name="Ravi A."/>
            <person name="Getino M."/>
            <person name="Pursley I."/>
            <person name="Horton D.L."/>
            <person name="Alikhan N.F."/>
            <person name="Baker D."/>
            <person name="Gharbi K."/>
            <person name="Hall N."/>
            <person name="Watson M."/>
            <person name="Adriaenssens E.M."/>
            <person name="Foster-Nyarko E."/>
            <person name="Jarju S."/>
            <person name="Secka A."/>
            <person name="Antonio M."/>
            <person name="Oren A."/>
            <person name="Chaudhuri R.R."/>
            <person name="La Ragione R."/>
            <person name="Hildebrand F."/>
            <person name="Pallen M.J."/>
        </authorList>
    </citation>
    <scope>NUCLEOTIDE SEQUENCE</scope>
    <source>
        <strain evidence="31">CHK33-7979</strain>
    </source>
</reference>
<evidence type="ECO:0000256" key="17">
    <source>
        <dbReference type="ARBA" id="ARBA00022984"/>
    </source>
</evidence>
<comment type="caution">
    <text evidence="31">The sequence shown here is derived from an EMBL/GenBank/DDBJ whole genome shotgun (WGS) entry which is preliminary data.</text>
</comment>
<evidence type="ECO:0000256" key="24">
    <source>
        <dbReference type="ARBA" id="ARBA00044770"/>
    </source>
</evidence>
<evidence type="ECO:0000256" key="21">
    <source>
        <dbReference type="ARBA" id="ARBA00023268"/>
    </source>
</evidence>
<keyword evidence="15" id="KW-0133">Cell shape</keyword>
<feature type="domain" description="Glycosyl transferase family 51" evidence="30">
    <location>
        <begin position="119"/>
        <end position="295"/>
    </location>
</feature>
<evidence type="ECO:0000256" key="7">
    <source>
        <dbReference type="ARBA" id="ARBA00018638"/>
    </source>
</evidence>
<evidence type="ECO:0000256" key="28">
    <source>
        <dbReference type="SAM" id="Phobius"/>
    </source>
</evidence>
<evidence type="ECO:0000313" key="32">
    <source>
        <dbReference type="Proteomes" id="UP000886824"/>
    </source>
</evidence>
<keyword evidence="14" id="KW-0378">Hydrolase</keyword>
<keyword evidence="17" id="KW-0573">Peptidoglycan synthesis</keyword>
<feature type="transmembrane region" description="Helical" evidence="28">
    <location>
        <begin position="53"/>
        <end position="84"/>
    </location>
</feature>
<reference evidence="31" key="2">
    <citation type="submission" date="2021-04" db="EMBL/GenBank/DDBJ databases">
        <authorList>
            <person name="Gilroy R."/>
        </authorList>
    </citation>
    <scope>NUCLEOTIDE SEQUENCE</scope>
    <source>
        <strain evidence="31">CHK33-7979</strain>
    </source>
</reference>
<dbReference type="Proteomes" id="UP000886824">
    <property type="component" value="Unassembled WGS sequence"/>
</dbReference>
<dbReference type="GO" id="GO:0008955">
    <property type="term" value="F:peptidoglycan glycosyltransferase activity"/>
    <property type="evidence" value="ECO:0007669"/>
    <property type="project" value="UniProtKB-EC"/>
</dbReference>
<evidence type="ECO:0000256" key="5">
    <source>
        <dbReference type="ARBA" id="ARBA00007739"/>
    </source>
</evidence>
<dbReference type="GO" id="GO:0005886">
    <property type="term" value="C:plasma membrane"/>
    <property type="evidence" value="ECO:0007669"/>
    <property type="project" value="UniProtKB-SubCell"/>
</dbReference>
<evidence type="ECO:0000256" key="22">
    <source>
        <dbReference type="ARBA" id="ARBA00023316"/>
    </source>
</evidence>
<evidence type="ECO:0000256" key="27">
    <source>
        <dbReference type="SAM" id="MobiDB-lite"/>
    </source>
</evidence>
<comment type="pathway">
    <text evidence="3">Cell wall biogenesis; peptidoglycan biosynthesis.</text>
</comment>
<evidence type="ECO:0000256" key="16">
    <source>
        <dbReference type="ARBA" id="ARBA00022968"/>
    </source>
</evidence>
<dbReference type="InterPro" id="IPR023346">
    <property type="entry name" value="Lysozyme-like_dom_sf"/>
</dbReference>
<evidence type="ECO:0000256" key="14">
    <source>
        <dbReference type="ARBA" id="ARBA00022801"/>
    </source>
</evidence>
<comment type="pathway">
    <text evidence="26">Glycan biosynthesis.</text>
</comment>
<dbReference type="SUPFAM" id="SSF53955">
    <property type="entry name" value="Lysozyme-like"/>
    <property type="match status" value="1"/>
</dbReference>
<evidence type="ECO:0000256" key="12">
    <source>
        <dbReference type="ARBA" id="ARBA00022679"/>
    </source>
</evidence>
<evidence type="ECO:0000256" key="23">
    <source>
        <dbReference type="ARBA" id="ARBA00034000"/>
    </source>
</evidence>
<dbReference type="InterPro" id="IPR001264">
    <property type="entry name" value="Glyco_trans_51"/>
</dbReference>
<feature type="domain" description="Penicillin-binding protein transpeptidase" evidence="29">
    <location>
        <begin position="402"/>
        <end position="675"/>
    </location>
</feature>
<dbReference type="InterPro" id="IPR036950">
    <property type="entry name" value="PBP_transglycosylase"/>
</dbReference>
<name>A0A9D1Z3P5_9FIRM</name>
<evidence type="ECO:0000256" key="6">
    <source>
        <dbReference type="ARBA" id="ARBA00012448"/>
    </source>
</evidence>
<comment type="function">
    <text evidence="1">Cell wall formation. Synthesis of cross-linked peptidoglycan from the lipid intermediates. The enzyme has a penicillin-insensitive transglycosylase N-terminal domain (formation of linear glycan strands) and a penicillin-sensitive transpeptidase C-terminal domain (cross-linking of the peptide subunits).</text>
</comment>
<evidence type="ECO:0000256" key="25">
    <source>
        <dbReference type="ARBA" id="ARBA00049902"/>
    </source>
</evidence>
<dbReference type="Gene3D" id="3.40.710.10">
    <property type="entry name" value="DD-peptidase/beta-lactamase superfamily"/>
    <property type="match status" value="1"/>
</dbReference>
<dbReference type="EC" id="2.4.99.28" evidence="24"/>
<organism evidence="31 32">
    <name type="scientific">Candidatus Intestinimonas merdavium</name>
    <dbReference type="NCBI Taxonomy" id="2838622"/>
    <lineage>
        <taxon>Bacteria</taxon>
        <taxon>Bacillati</taxon>
        <taxon>Bacillota</taxon>
        <taxon>Clostridia</taxon>
        <taxon>Eubacteriales</taxon>
        <taxon>Intestinimonas</taxon>
    </lineage>
</organism>
<comment type="similarity">
    <text evidence="4">In the C-terminal section; belongs to the transpeptidase family.</text>
</comment>
<keyword evidence="20" id="KW-0046">Antibiotic resistance</keyword>
<comment type="similarity">
    <text evidence="5">In the N-terminal section; belongs to the glycosyltransferase 51 family.</text>
</comment>
<feature type="compositionally biased region" description="Low complexity" evidence="27">
    <location>
        <begin position="901"/>
        <end position="919"/>
    </location>
</feature>
<evidence type="ECO:0000256" key="20">
    <source>
        <dbReference type="ARBA" id="ARBA00023251"/>
    </source>
</evidence>
<keyword evidence="19 28" id="KW-0472">Membrane</keyword>
<dbReference type="InterPro" id="IPR001460">
    <property type="entry name" value="PCN-bd_Tpept"/>
</dbReference>
<evidence type="ECO:0000256" key="15">
    <source>
        <dbReference type="ARBA" id="ARBA00022960"/>
    </source>
</evidence>
<dbReference type="AlphaFoldDB" id="A0A9D1Z3P5"/>
<evidence type="ECO:0000256" key="1">
    <source>
        <dbReference type="ARBA" id="ARBA00002624"/>
    </source>
</evidence>
<keyword evidence="21" id="KW-0511">Multifunctional enzyme</keyword>
<keyword evidence="12" id="KW-0808">Transferase</keyword>
<dbReference type="Pfam" id="PF00905">
    <property type="entry name" value="Transpeptidase"/>
    <property type="match status" value="1"/>
</dbReference>
<keyword evidence="8" id="KW-1003">Cell membrane</keyword>
<sequence>MERCLASGHVTIIWDRAAFGPGTEVFHLAETRRTTNQNGESPRRPRRRHKGGSIVLTILKVLGTLFLIGCTTGAILACFAATYIKTVIIPQDYVDASAYSMNLSSTIYYTDSTTGATKELRTLHGEENRVKVNYEEIPKDLVNALVSIEDERFWTHHGVDWRRTGGAFLNMFLGMKDTYGGSTITQQLIKNMTQNDDVTVKRKILEIFRALEFERNYEKDEILEMYLNYIYLGGNCYGVGTASLAYFGKPVSELDLAECASLIGITNNPSRYDPYISDYTREQNKKRQETILYKMLELGYITQAEHDAAVAEELVFVGRGQGTTSTTAYSYFEDQLIRDVIADLKDAYDLSEQVASQWVYNGGLSIYCTQDPNIQAKVDAVYEDLSNFDAPSSTGQQLQSGITVIDNTTGNVVALAGGVGEKTASLLTNRATQSLRQPGSAIKPIAVYAPALDLGVITPATVIDDSPYSFDGDGGSPWPVNSYGNYRGLTNVYTGLQNSVNTLAVKVLGLYTSPQVAYDFLVKNLGFSTDHLVVQEERNGTVYSDIGLAQMALGGLTDGVTTLEMAAAYSSFPRGGLYIEPRTYTKVERVDPDTGEVTVLLDNQAEYHTAMKDSTAWYINTMLQNVIRSGTGTSARFKDVKMTIAGKTGTTTSRKDLYFVGYSAYYTAAVWSGYDQPERMSSSLQQQSAIIWNKVMSSIHAELEDKSFPTPSAGTVTVDVCADSGLRPTDACRHDARVGEGARIISMTFVKGDEPTDVCDVHKDVEICLDAPFVGADGTPNGMYHLAGEYCPEESRRTVSILDITREGAAAAVSVRDNQFTTGHIAALGDAAYCDVHTTPQAPEPTERPAIDPTDPTTWPGPEDYDRLEDYNKFNPFDASTWPENVNGSSGQQQETPPPSETITPAPTETGETTTAPIISPVVSEEPYVPAA</sequence>